<feature type="transmembrane region" description="Helical" evidence="8">
    <location>
        <begin position="247"/>
        <end position="265"/>
    </location>
</feature>
<comment type="similarity">
    <text evidence="2">Belongs to the binding-protein-dependent transport system permease family. FecCD subfamily.</text>
</comment>
<evidence type="ECO:0000313" key="10">
    <source>
        <dbReference type="Proteomes" id="UP000250675"/>
    </source>
</evidence>
<feature type="transmembrane region" description="Helical" evidence="8">
    <location>
        <begin position="423"/>
        <end position="443"/>
    </location>
</feature>
<dbReference type="EMBL" id="UASO01000004">
    <property type="protein sequence ID" value="SQC22758.1"/>
    <property type="molecule type" value="Genomic_DNA"/>
</dbReference>
<feature type="transmembrane region" description="Helical" evidence="8">
    <location>
        <begin position="58"/>
        <end position="79"/>
    </location>
</feature>
<gene>
    <name evidence="9" type="primary">fhuB</name>
    <name evidence="9" type="ORF">NCTC9645_03112</name>
</gene>
<keyword evidence="5 8" id="KW-0812">Transmembrane</keyword>
<evidence type="ECO:0000313" key="9">
    <source>
        <dbReference type="EMBL" id="SQC22758.1"/>
    </source>
</evidence>
<feature type="transmembrane region" description="Helical" evidence="8">
    <location>
        <begin position="480"/>
        <end position="499"/>
    </location>
</feature>
<evidence type="ECO:0000256" key="7">
    <source>
        <dbReference type="ARBA" id="ARBA00023136"/>
    </source>
</evidence>
<accession>A0A2X3D0G5</accession>
<feature type="transmembrane region" description="Helical" evidence="8">
    <location>
        <begin position="345"/>
        <end position="369"/>
    </location>
</feature>
<keyword evidence="3" id="KW-0813">Transport</keyword>
<feature type="transmembrane region" description="Helical" evidence="8">
    <location>
        <begin position="91"/>
        <end position="111"/>
    </location>
</feature>
<dbReference type="CDD" id="cd06550">
    <property type="entry name" value="TM_ABC_iron-siderophores_like"/>
    <property type="match status" value="2"/>
</dbReference>
<feature type="transmembrane region" description="Helical" evidence="8">
    <location>
        <begin position="144"/>
        <end position="167"/>
    </location>
</feature>
<evidence type="ECO:0000256" key="8">
    <source>
        <dbReference type="SAM" id="Phobius"/>
    </source>
</evidence>
<dbReference type="SUPFAM" id="SSF81345">
    <property type="entry name" value="ABC transporter involved in vitamin B12 uptake, BtuC"/>
    <property type="match status" value="2"/>
</dbReference>
<dbReference type="AlphaFoldDB" id="A0A2X3D0G5"/>
<evidence type="ECO:0000256" key="4">
    <source>
        <dbReference type="ARBA" id="ARBA00022475"/>
    </source>
</evidence>
<evidence type="ECO:0000256" key="3">
    <source>
        <dbReference type="ARBA" id="ARBA00022448"/>
    </source>
</evidence>
<dbReference type="Pfam" id="PF01032">
    <property type="entry name" value="FecCD"/>
    <property type="match status" value="2"/>
</dbReference>
<feature type="transmembrane region" description="Helical" evidence="8">
    <location>
        <begin position="277"/>
        <end position="299"/>
    </location>
</feature>
<dbReference type="NCBIfam" id="NF007866">
    <property type="entry name" value="PRK10577.1-2"/>
    <property type="match status" value="1"/>
</dbReference>
<dbReference type="GO" id="GO:0033214">
    <property type="term" value="P:siderophore-iron import into cell"/>
    <property type="evidence" value="ECO:0007669"/>
    <property type="project" value="TreeGrafter"/>
</dbReference>
<feature type="transmembrane region" description="Helical" evidence="8">
    <location>
        <begin position="117"/>
        <end position="137"/>
    </location>
</feature>
<dbReference type="PANTHER" id="PTHR30472:SF37">
    <property type="entry name" value="FE(3+) DICITRATE TRANSPORT SYSTEM PERMEASE PROTEIN FECD-RELATED"/>
    <property type="match status" value="1"/>
</dbReference>
<evidence type="ECO:0000256" key="1">
    <source>
        <dbReference type="ARBA" id="ARBA00004651"/>
    </source>
</evidence>
<evidence type="ECO:0000256" key="2">
    <source>
        <dbReference type="ARBA" id="ARBA00007935"/>
    </source>
</evidence>
<dbReference type="Gene3D" id="1.10.3470.10">
    <property type="entry name" value="ABC transporter involved in vitamin B12 uptake, BtuC"/>
    <property type="match status" value="2"/>
</dbReference>
<dbReference type="PANTHER" id="PTHR30472">
    <property type="entry name" value="FERRIC ENTEROBACTIN TRANSPORT SYSTEM PERMEASE PROTEIN"/>
    <property type="match status" value="1"/>
</dbReference>
<comment type="subcellular location">
    <subcellularLocation>
        <location evidence="1">Cell membrane</location>
        <topology evidence="1">Multi-pass membrane protein</topology>
    </subcellularLocation>
</comment>
<dbReference type="InterPro" id="IPR037294">
    <property type="entry name" value="ABC_BtuC-like"/>
</dbReference>
<sequence>MNTRLSPLAIILLAGLLGVAFALSIVNLNFALPYAQWRQALWQPDVDDIAQMLFHYSLLPRLAVALLVGAGLGLVGVLFQQVLRNPLAEPTTLGVATGAQLGITVTTLWAIPGVLASQFAALAGACLVGALVFGVSWGKRLSPVTLILAGLVVSLYCGALNQLMVIFHHDQLQSMFLWSTGTLTQTDWSVAQRLWPQLLGGAILTLLLLRPLTLMGLDDGVARNLGLALSLARLGALTLAIVISALLVNAVGIIGFIGLFAPLLAKMLGARRLLARLLLAALIGALLLWLSDQVILWLSRVWREVSTGSVTALIGAPLLLWLLPRLRSISAPVMNGGDNVQPERYHVQWFVLAGVALLLLAVSVALAFGRDAHGWLWAHGDLLEQLLPWRWPRVLSALFAGVMLAVAGCIIQRLTGNPMASPEVLGISSGAAFGVVLMLFFVPGDAFGWLLPAGSLGAAATLLIIMLAAGRGGFSPHRMLLAGMALSTAFTMLLMMLQASGDPRMAQILTWISGSTYSATPERVVRSGAVMLALLALAPLCRRWLTILPLAGGGASGGHGADVIADCSAAAGGLPDGGGDADHRPAELCRADGAAYRADDGLPANPTAYGDFRADWRAAAGLRRLVRTDDDVPVSDPGGATVDLYRRALLYLFAEKAESLTVLDGFNIPGGAIAYRATALCDLVAPDKAQCASSGKIPAPPGIQAPYSLANTRRAASMVLSISSSLWATDIKPASNADGARYTPSSSIRWKKRLKRSTSHFTTS</sequence>
<keyword evidence="7 8" id="KW-0472">Membrane</keyword>
<keyword evidence="4" id="KW-1003">Cell membrane</keyword>
<name>A0A2X3D0G5_KLEPN</name>
<feature type="transmembrane region" description="Helical" evidence="8">
    <location>
        <begin position="305"/>
        <end position="324"/>
    </location>
</feature>
<protein>
    <submittedName>
        <fullName evidence="9">Ferric hydroxamate ABC transporter</fullName>
    </submittedName>
</protein>
<dbReference type="GO" id="GO:0022857">
    <property type="term" value="F:transmembrane transporter activity"/>
    <property type="evidence" value="ECO:0007669"/>
    <property type="project" value="InterPro"/>
</dbReference>
<feature type="transmembrane region" description="Helical" evidence="8">
    <location>
        <begin position="449"/>
        <end position="468"/>
    </location>
</feature>
<organism evidence="9 10">
    <name type="scientific">Klebsiella pneumoniae</name>
    <dbReference type="NCBI Taxonomy" id="573"/>
    <lineage>
        <taxon>Bacteria</taxon>
        <taxon>Pseudomonadati</taxon>
        <taxon>Pseudomonadota</taxon>
        <taxon>Gammaproteobacteria</taxon>
        <taxon>Enterobacterales</taxon>
        <taxon>Enterobacteriaceae</taxon>
        <taxon>Klebsiella/Raoultella group</taxon>
        <taxon>Klebsiella</taxon>
        <taxon>Klebsiella pneumoniae complex</taxon>
    </lineage>
</organism>
<evidence type="ECO:0000256" key="5">
    <source>
        <dbReference type="ARBA" id="ARBA00022692"/>
    </source>
</evidence>
<dbReference type="GO" id="GO:0005886">
    <property type="term" value="C:plasma membrane"/>
    <property type="evidence" value="ECO:0007669"/>
    <property type="project" value="UniProtKB-SubCell"/>
</dbReference>
<proteinExistence type="inferred from homology"/>
<dbReference type="Proteomes" id="UP000250675">
    <property type="component" value="Unassembled WGS sequence"/>
</dbReference>
<evidence type="ECO:0000256" key="6">
    <source>
        <dbReference type="ARBA" id="ARBA00022989"/>
    </source>
</evidence>
<reference evidence="9 10" key="1">
    <citation type="submission" date="2018-06" db="EMBL/GenBank/DDBJ databases">
        <authorList>
            <consortium name="Pathogen Informatics"/>
            <person name="Doyle S."/>
        </authorList>
    </citation>
    <scope>NUCLEOTIDE SEQUENCE [LARGE SCALE GENOMIC DNA]</scope>
    <source>
        <strain evidence="9 10">NCTC9645</strain>
    </source>
</reference>
<dbReference type="InterPro" id="IPR000522">
    <property type="entry name" value="ABC_transptr_permease_BtuC"/>
</dbReference>
<keyword evidence="6 8" id="KW-1133">Transmembrane helix</keyword>
<feature type="transmembrane region" description="Helical" evidence="8">
    <location>
        <begin position="389"/>
        <end position="411"/>
    </location>
</feature>